<comment type="caution">
    <text evidence="1">The sequence shown here is derived from an EMBL/GenBank/DDBJ whole genome shotgun (WGS) entry which is preliminary data.</text>
</comment>
<dbReference type="InterPro" id="IPR045617">
    <property type="entry name" value="DUF6445"/>
</dbReference>
<proteinExistence type="predicted"/>
<dbReference type="RefSeq" id="WP_138320315.1">
    <property type="nucleotide sequence ID" value="NZ_VCBC01000011.1"/>
</dbReference>
<organism evidence="1 2">
    <name type="scientific">Thalassotalea litorea</name>
    <dbReference type="NCBI Taxonomy" id="2020715"/>
    <lineage>
        <taxon>Bacteria</taxon>
        <taxon>Pseudomonadati</taxon>
        <taxon>Pseudomonadota</taxon>
        <taxon>Gammaproteobacteria</taxon>
        <taxon>Alteromonadales</taxon>
        <taxon>Colwelliaceae</taxon>
        <taxon>Thalassotalea</taxon>
    </lineage>
</organism>
<dbReference type="Proteomes" id="UP000307790">
    <property type="component" value="Unassembled WGS sequence"/>
</dbReference>
<keyword evidence="2" id="KW-1185">Reference proteome</keyword>
<dbReference type="EMBL" id="VCBC01000011">
    <property type="protein sequence ID" value="TLU64332.1"/>
    <property type="molecule type" value="Genomic_DNA"/>
</dbReference>
<dbReference type="OrthoDB" id="4048724at2"/>
<dbReference type="AlphaFoldDB" id="A0A5R9IGC1"/>
<evidence type="ECO:0008006" key="3">
    <source>
        <dbReference type="Google" id="ProtNLM"/>
    </source>
</evidence>
<protein>
    <recommendedName>
        <fullName evidence="3">2OG-Fe(II) oxygenase</fullName>
    </recommendedName>
</protein>
<sequence>MSMHLNPGMQQQAFRVGHEQTPIFVIDDFMLDTAAPILEAAGMQYRDRNHQQSFYPGVRAPVSKDYGMTVLTHAAKVLYQVFGVPRDLRMNPKNGSYSLLTQPENRLQLLQCIPHYDNTSCFSFAIIHYLNPGQFGGTGFYRHKPSGFENINDNRKPRYLETAQQHLDQCGGPEQKYITDSTDHFELIKHVDYRPNRLVIYPSTLLHSAYIENPEHDVNADPTTGRLTANFFVEFTPTK</sequence>
<reference evidence="1 2" key="1">
    <citation type="submission" date="2019-05" db="EMBL/GenBank/DDBJ databases">
        <title>Genome sequences of Thalassotalea litorea 1K03283.</title>
        <authorList>
            <person name="Zhang D."/>
        </authorList>
    </citation>
    <scope>NUCLEOTIDE SEQUENCE [LARGE SCALE GENOMIC DNA]</scope>
    <source>
        <strain evidence="1 2">MCCC 1K03283</strain>
    </source>
</reference>
<dbReference type="Pfam" id="PF20043">
    <property type="entry name" value="DUF6445"/>
    <property type="match status" value="1"/>
</dbReference>
<evidence type="ECO:0000313" key="2">
    <source>
        <dbReference type="Proteomes" id="UP000307790"/>
    </source>
</evidence>
<evidence type="ECO:0000313" key="1">
    <source>
        <dbReference type="EMBL" id="TLU64332.1"/>
    </source>
</evidence>
<name>A0A5R9IGC1_9GAMM</name>
<gene>
    <name evidence="1" type="ORF">FE810_12075</name>
</gene>
<accession>A0A5R9IGC1</accession>